<dbReference type="CDD" id="cd05403">
    <property type="entry name" value="NT_KNTase_like"/>
    <property type="match status" value="1"/>
</dbReference>
<name>A0ABR8REK8_9BACI</name>
<organism evidence="1 2">
    <name type="scientific">Psychrobacillus faecigallinarum</name>
    <dbReference type="NCBI Taxonomy" id="2762235"/>
    <lineage>
        <taxon>Bacteria</taxon>
        <taxon>Bacillati</taxon>
        <taxon>Bacillota</taxon>
        <taxon>Bacilli</taxon>
        <taxon>Bacillales</taxon>
        <taxon>Bacillaceae</taxon>
        <taxon>Psychrobacillus</taxon>
    </lineage>
</organism>
<evidence type="ECO:0000313" key="1">
    <source>
        <dbReference type="EMBL" id="MBD7946249.1"/>
    </source>
</evidence>
<comment type="caution">
    <text evidence="1">The sequence shown here is derived from an EMBL/GenBank/DDBJ whole genome shotgun (WGS) entry which is preliminary data.</text>
</comment>
<reference evidence="1 2" key="1">
    <citation type="submission" date="2020-08" db="EMBL/GenBank/DDBJ databases">
        <title>A Genomic Blueprint of the Chicken Gut Microbiome.</title>
        <authorList>
            <person name="Gilroy R."/>
            <person name="Ravi A."/>
            <person name="Getino M."/>
            <person name="Pursley I."/>
            <person name="Horton D.L."/>
            <person name="Alikhan N.-F."/>
            <person name="Baker D."/>
            <person name="Gharbi K."/>
            <person name="Hall N."/>
            <person name="Watson M."/>
            <person name="Adriaenssens E.M."/>
            <person name="Foster-Nyarko E."/>
            <person name="Jarju S."/>
            <person name="Secka A."/>
            <person name="Antonio M."/>
            <person name="Oren A."/>
            <person name="Chaudhuri R."/>
            <person name="La Ragione R.M."/>
            <person name="Hildebrand F."/>
            <person name="Pallen M.J."/>
        </authorList>
    </citation>
    <scope>NUCLEOTIDE SEQUENCE [LARGE SCALE GENOMIC DNA]</scope>
    <source>
        <strain evidence="1 2">Sa2BUA9</strain>
    </source>
</reference>
<sequence length="258" mass="29489">MQPLFCYPLIKGGKKVFKEKNDPIAVANHFIQQYYPHCQGAILAGSIVRGEGTSTSDLDIVIFDNSILSAFRESFYVEGWPVEVFIHNLSSYKHYFELDCERAKPSLPKMIVEGMVLKDDGLLSSIQGEARLLLSNGPKEWSKATITLKRYFLTDVLDDFIGSTTPEEDIFIVHTLLELASEFVLRVNRQWVGTSKWGYRALKQFDESFAHKFIEVFDAYYKHRDKVKIIELVDEILEPFGGRLFEGFSLGKSTSNDH</sequence>
<keyword evidence="2" id="KW-1185">Reference proteome</keyword>
<protein>
    <submittedName>
        <fullName evidence="1">Nucleotidyltransferase domain-containing protein</fullName>
    </submittedName>
</protein>
<accession>A0ABR8REK8</accession>
<gene>
    <name evidence="1" type="ORF">H9650_19290</name>
</gene>
<dbReference type="SUPFAM" id="SSF81301">
    <property type="entry name" value="Nucleotidyltransferase"/>
    <property type="match status" value="1"/>
</dbReference>
<dbReference type="EMBL" id="JACSQO010000015">
    <property type="protein sequence ID" value="MBD7946249.1"/>
    <property type="molecule type" value="Genomic_DNA"/>
</dbReference>
<evidence type="ECO:0000313" key="2">
    <source>
        <dbReference type="Proteomes" id="UP000640786"/>
    </source>
</evidence>
<proteinExistence type="predicted"/>
<dbReference type="Proteomes" id="UP000640786">
    <property type="component" value="Unassembled WGS sequence"/>
</dbReference>
<dbReference type="Gene3D" id="3.30.460.10">
    <property type="entry name" value="Beta Polymerase, domain 2"/>
    <property type="match status" value="1"/>
</dbReference>
<dbReference type="InterPro" id="IPR043519">
    <property type="entry name" value="NT_sf"/>
</dbReference>